<dbReference type="KEGG" id="aue:C5O00_13250"/>
<dbReference type="Pfam" id="PF00582">
    <property type="entry name" value="Usp"/>
    <property type="match status" value="1"/>
</dbReference>
<dbReference type="AlphaFoldDB" id="A0A2S0HZM4"/>
<feature type="domain" description="UspA" evidence="1">
    <location>
        <begin position="1"/>
        <end position="115"/>
    </location>
</feature>
<evidence type="ECO:0000313" key="2">
    <source>
        <dbReference type="EMBL" id="AVI52068.1"/>
    </source>
</evidence>
<evidence type="ECO:0000259" key="1">
    <source>
        <dbReference type="Pfam" id="PF00582"/>
    </source>
</evidence>
<dbReference type="SUPFAM" id="SSF52402">
    <property type="entry name" value="Adenine nucleotide alpha hydrolases-like"/>
    <property type="match status" value="1"/>
</dbReference>
<sequence length="280" mass="32740">MKKILIPIDLDLDSYHAIDYAVNFFRNESCEFYFLNMYNYDVDGLKAIDLLQAEDDWFEKPKIASANTLGKVIQRYAANKGNGKHIFRAISECGMLIEGMKKYIIDLKIDLLVLPGKDYNDGRIQRYSRNYKGIIDNIRECPVMLIPSSVEIHENSKFLLVSKFKSELPKNEIEKWYELVKIVNGSVKIIALSEKNQMTVKQRTYLKMLDLQMNMWSGDPVMIEYINNAHELKNYVADHPYHIICLMDRKPDFWRKCRLKHSWIVNLGPLSNTPVIALHR</sequence>
<name>A0A2S0HZM4_9FLAO</name>
<dbReference type="Gene3D" id="3.40.50.620">
    <property type="entry name" value="HUPs"/>
    <property type="match status" value="1"/>
</dbReference>
<keyword evidence="3" id="KW-1185">Reference proteome</keyword>
<reference evidence="2 3" key="1">
    <citation type="submission" date="2018-02" db="EMBL/GenBank/DDBJ databases">
        <title>Genomic analysis of the strain RR4-38 isolated from a seawater recirculating aquaculture system.</title>
        <authorList>
            <person name="Kim Y.-S."/>
            <person name="Jang Y.H."/>
            <person name="Kim K.-H."/>
        </authorList>
    </citation>
    <scope>NUCLEOTIDE SEQUENCE [LARGE SCALE GENOMIC DNA]</scope>
    <source>
        <strain evidence="2 3">RR4-38</strain>
    </source>
</reference>
<accession>A0A2S0HZM4</accession>
<dbReference type="RefSeq" id="WP_105217308.1">
    <property type="nucleotide sequence ID" value="NZ_CP027062.1"/>
</dbReference>
<dbReference type="OrthoDB" id="9788959at2"/>
<evidence type="ECO:0000313" key="3">
    <source>
        <dbReference type="Proteomes" id="UP000238442"/>
    </source>
</evidence>
<organism evidence="2 3">
    <name type="scientific">Pukyongia salina</name>
    <dbReference type="NCBI Taxonomy" id="2094025"/>
    <lineage>
        <taxon>Bacteria</taxon>
        <taxon>Pseudomonadati</taxon>
        <taxon>Bacteroidota</taxon>
        <taxon>Flavobacteriia</taxon>
        <taxon>Flavobacteriales</taxon>
        <taxon>Flavobacteriaceae</taxon>
        <taxon>Pukyongia</taxon>
    </lineage>
</organism>
<dbReference type="InterPro" id="IPR014729">
    <property type="entry name" value="Rossmann-like_a/b/a_fold"/>
</dbReference>
<protein>
    <recommendedName>
        <fullName evidence="1">UspA domain-containing protein</fullName>
    </recommendedName>
</protein>
<gene>
    <name evidence="2" type="ORF">C5O00_13250</name>
</gene>
<proteinExistence type="predicted"/>
<dbReference type="EMBL" id="CP027062">
    <property type="protein sequence ID" value="AVI52068.1"/>
    <property type="molecule type" value="Genomic_DNA"/>
</dbReference>
<dbReference type="InterPro" id="IPR006016">
    <property type="entry name" value="UspA"/>
</dbReference>
<dbReference type="Proteomes" id="UP000238442">
    <property type="component" value="Chromosome"/>
</dbReference>